<protein>
    <submittedName>
        <fullName evidence="9">Transporter, CPA2 family</fullName>
    </submittedName>
</protein>
<keyword evidence="4 7" id="KW-1133">Transmembrane helix</keyword>
<keyword evidence="3 7" id="KW-0812">Transmembrane</keyword>
<dbReference type="PANTHER" id="PTHR32468">
    <property type="entry name" value="CATION/H + ANTIPORTER"/>
    <property type="match status" value="1"/>
</dbReference>
<evidence type="ECO:0000313" key="11">
    <source>
        <dbReference type="Proteomes" id="UP000183040"/>
    </source>
</evidence>
<proteinExistence type="predicted"/>
<evidence type="ECO:0000313" key="9">
    <source>
        <dbReference type="EMBL" id="SEA27630.1"/>
    </source>
</evidence>
<feature type="transmembrane region" description="Helical" evidence="7">
    <location>
        <begin position="130"/>
        <end position="149"/>
    </location>
</feature>
<accession>A0A1H3ZVC8</accession>
<dbReference type="InterPro" id="IPR050794">
    <property type="entry name" value="CPA2_transporter"/>
</dbReference>
<evidence type="ECO:0000256" key="1">
    <source>
        <dbReference type="ARBA" id="ARBA00004141"/>
    </source>
</evidence>
<feature type="transmembrane region" description="Helical" evidence="7">
    <location>
        <begin position="347"/>
        <end position="363"/>
    </location>
</feature>
<evidence type="ECO:0000256" key="4">
    <source>
        <dbReference type="ARBA" id="ARBA00022989"/>
    </source>
</evidence>
<feature type="transmembrane region" description="Helical" evidence="7">
    <location>
        <begin position="375"/>
        <end position="398"/>
    </location>
</feature>
<evidence type="ECO:0000256" key="7">
    <source>
        <dbReference type="SAM" id="Phobius"/>
    </source>
</evidence>
<dbReference type="AlphaFoldDB" id="A0A1H3ZVC8"/>
<feature type="transmembrane region" description="Helical" evidence="7">
    <location>
        <begin position="227"/>
        <end position="250"/>
    </location>
</feature>
<sequence>MRNRARKNYVIYVLMLLLFGGLIYVAIEEGDRFSHYAVNAQNIVQGNPFTMFLQFIQDNLHHPLTTLLIQIIAVLLMVRLFGYLFSLIGQPGVIGEIVAGIVLGPSVLGFFFPDAFHFLFPAHSLTNLELLSQVGLILFMFVIGMELDFSVLKNKINETLVISHAGILVPFFLGILSSYWVYEEYAAAQTPFLPFALFIGISMSITAFPVLARIIQERNMTKTPLGTLTIASAANDDVTAWCLLAVVIAISKAGSFASALYSVGLAVVYIAVMFLVVRPFLKKVGEVYANREAINKTFVAFILLILIISSCLTEIIGIHALFGAFMAGVVMPSNLGFRKVMMEKVEDISLVFFLPLFFAFTGLRTEIGLINSPELWMVCLLLVTVAVVGKLGGCAIAARLVGESWKDSLTIGTLMNTRGLMELVALNIGYEMGVLPPSIFVILVIMALVTTFMTTPLLHLVEHIFVRREEKLSLKHKLIFCFGRPESGRVLLSIYDLLFGKQLKKNHLIAAHYTVGTDLNPLNAEHYASESFALLNQQAARLNIQVDNHYRVTDKLVQEIIHFVRNEHPDMLLLGAGSHYRSDMPGTPGAILWLTLFRDKIDEIMEQVKCPVAVFVNRQYREGSTVSFVLGGMIDLFLFSYLDKMLQNGHSVRLFLFDTDDEEFCGRIDDLQVRYPEQTMIVWFAGVEDLVTEEKDGLLIMSHLSYTKLSEDEAVMRELSSLLVIRRNKNTGDKNEGLEN</sequence>
<feature type="transmembrane region" description="Helical" evidence="7">
    <location>
        <begin position="192"/>
        <end position="215"/>
    </location>
</feature>
<feature type="transmembrane region" description="Helical" evidence="7">
    <location>
        <begin position="161"/>
        <end position="180"/>
    </location>
</feature>
<name>A0A1H3ZVC8_9BACE</name>
<dbReference type="GO" id="GO:0016020">
    <property type="term" value="C:membrane"/>
    <property type="evidence" value="ECO:0007669"/>
    <property type="project" value="UniProtKB-SubCell"/>
</dbReference>
<dbReference type="EMBL" id="FOUM01000013">
    <property type="protein sequence ID" value="SFM90688.1"/>
    <property type="molecule type" value="Genomic_DNA"/>
</dbReference>
<feature type="transmembrane region" description="Helical" evidence="7">
    <location>
        <begin position="67"/>
        <end position="85"/>
    </location>
</feature>
<comment type="subcellular location">
    <subcellularLocation>
        <location evidence="1">Membrane</location>
        <topology evidence="1">Multi-pass membrane protein</topology>
    </subcellularLocation>
</comment>
<dbReference type="RefSeq" id="WP_074705357.1">
    <property type="nucleotide sequence ID" value="NZ_FNRP01000004.1"/>
</dbReference>
<dbReference type="GO" id="GO:0015297">
    <property type="term" value="F:antiporter activity"/>
    <property type="evidence" value="ECO:0007669"/>
    <property type="project" value="InterPro"/>
</dbReference>
<evidence type="ECO:0000313" key="10">
    <source>
        <dbReference type="EMBL" id="SFM90688.1"/>
    </source>
</evidence>
<feature type="transmembrane region" description="Helical" evidence="7">
    <location>
        <begin position="298"/>
        <end position="327"/>
    </location>
</feature>
<feature type="domain" description="Cation/H+ exchanger transmembrane" evidence="8">
    <location>
        <begin position="77"/>
        <end position="458"/>
    </location>
</feature>
<dbReference type="InterPro" id="IPR038770">
    <property type="entry name" value="Na+/solute_symporter_sf"/>
</dbReference>
<evidence type="ECO:0000256" key="3">
    <source>
        <dbReference type="ARBA" id="ARBA00022692"/>
    </source>
</evidence>
<dbReference type="Proteomes" id="UP000183766">
    <property type="component" value="Unassembled WGS sequence"/>
</dbReference>
<feature type="transmembrane region" description="Helical" evidence="7">
    <location>
        <begin position="256"/>
        <end position="277"/>
    </location>
</feature>
<dbReference type="EMBL" id="FNRP01000004">
    <property type="protein sequence ID" value="SEA27630.1"/>
    <property type="molecule type" value="Genomic_DNA"/>
</dbReference>
<dbReference type="InterPro" id="IPR006153">
    <property type="entry name" value="Cation/H_exchanger_TM"/>
</dbReference>
<evidence type="ECO:0000256" key="2">
    <source>
        <dbReference type="ARBA" id="ARBA00022448"/>
    </source>
</evidence>
<evidence type="ECO:0000256" key="5">
    <source>
        <dbReference type="ARBA" id="ARBA00023065"/>
    </source>
</evidence>
<evidence type="ECO:0000313" key="12">
    <source>
        <dbReference type="Proteomes" id="UP000183766"/>
    </source>
</evidence>
<dbReference type="Pfam" id="PF00999">
    <property type="entry name" value="Na_H_Exchanger"/>
    <property type="match status" value="1"/>
</dbReference>
<feature type="transmembrane region" description="Helical" evidence="7">
    <location>
        <begin position="97"/>
        <end position="118"/>
    </location>
</feature>
<gene>
    <name evidence="9" type="ORF">SAMN04487924_10461</name>
    <name evidence="10" type="ORF">SAMN05216250_11361</name>
</gene>
<dbReference type="GO" id="GO:1902600">
    <property type="term" value="P:proton transmembrane transport"/>
    <property type="evidence" value="ECO:0007669"/>
    <property type="project" value="InterPro"/>
</dbReference>
<dbReference type="PANTHER" id="PTHR32468:SF0">
    <property type="entry name" value="K(+)_H(+) ANTIPORTER 1"/>
    <property type="match status" value="1"/>
</dbReference>
<dbReference type="Proteomes" id="UP000183040">
    <property type="component" value="Unassembled WGS sequence"/>
</dbReference>
<keyword evidence="6 7" id="KW-0472">Membrane</keyword>
<feature type="transmembrane region" description="Helical" evidence="7">
    <location>
        <begin position="9"/>
        <end position="27"/>
    </location>
</feature>
<reference evidence="11 12" key="1">
    <citation type="submission" date="2016-10" db="EMBL/GenBank/DDBJ databases">
        <authorList>
            <person name="de Groot N.N."/>
        </authorList>
    </citation>
    <scope>NUCLEOTIDE SEQUENCE [LARGE SCALE GENOMIC DNA]</scope>
    <source>
        <strain evidence="10 12">NLAE-zl-C202</strain>
        <strain evidence="9 11">NLAE-zl-G339</strain>
    </source>
</reference>
<evidence type="ECO:0000256" key="6">
    <source>
        <dbReference type="ARBA" id="ARBA00023136"/>
    </source>
</evidence>
<organism evidence="9 11">
    <name type="scientific">Bacteroides xylanisolvens</name>
    <dbReference type="NCBI Taxonomy" id="371601"/>
    <lineage>
        <taxon>Bacteria</taxon>
        <taxon>Pseudomonadati</taxon>
        <taxon>Bacteroidota</taxon>
        <taxon>Bacteroidia</taxon>
        <taxon>Bacteroidales</taxon>
        <taxon>Bacteroidaceae</taxon>
        <taxon>Bacteroides</taxon>
    </lineage>
</organism>
<keyword evidence="2" id="KW-0813">Transport</keyword>
<dbReference type="Gene3D" id="1.20.1530.20">
    <property type="match status" value="1"/>
</dbReference>
<evidence type="ECO:0000259" key="8">
    <source>
        <dbReference type="Pfam" id="PF00999"/>
    </source>
</evidence>
<keyword evidence="5" id="KW-0406">Ion transport</keyword>